<dbReference type="EMBL" id="MFJA01000011">
    <property type="protein sequence ID" value="OGG03984.1"/>
    <property type="molecule type" value="Genomic_DNA"/>
</dbReference>
<reference evidence="2 3" key="1">
    <citation type="journal article" date="2016" name="Nat. Commun.">
        <title>Thousands of microbial genomes shed light on interconnected biogeochemical processes in an aquifer system.</title>
        <authorList>
            <person name="Anantharaman K."/>
            <person name="Brown C.T."/>
            <person name="Hug L.A."/>
            <person name="Sharon I."/>
            <person name="Castelle C.J."/>
            <person name="Probst A.J."/>
            <person name="Thomas B.C."/>
            <person name="Singh A."/>
            <person name="Wilkins M.J."/>
            <person name="Karaoz U."/>
            <person name="Brodie E.L."/>
            <person name="Williams K.H."/>
            <person name="Hubbard S.S."/>
            <person name="Banfield J.F."/>
        </authorList>
    </citation>
    <scope>NUCLEOTIDE SEQUENCE [LARGE SCALE GENOMIC DNA]</scope>
</reference>
<sequence length="197" mass="22026">MPIFNNTPSFRVFFAVLLIILAVLGRTIFHLGENIEFVTAASLLAGSFLGLFWSITVPLVSMAISDLIIGNTLIFLFTWSAYLIIGILGFIFLRSSKGIVSQTIKATFTGVLASFVFFLWTNFGVWLLDSFGMYSDGLSGLIESYIFGLPFLKMNLLGNLFLVPLSFILFHLFLIFYPSIFKSASKTERSYIKKGSY</sequence>
<feature type="transmembrane region" description="Helical" evidence="1">
    <location>
        <begin position="106"/>
        <end position="128"/>
    </location>
</feature>
<protein>
    <recommendedName>
        <fullName evidence="4">ECF transporter S component</fullName>
    </recommendedName>
</protein>
<keyword evidence="1" id="KW-0472">Membrane</keyword>
<name>A0A1F5YV50_9BACT</name>
<organism evidence="2 3">
    <name type="scientific">Candidatus Gottesmanbacteria bacterium RBG_16_37_8</name>
    <dbReference type="NCBI Taxonomy" id="1798371"/>
    <lineage>
        <taxon>Bacteria</taxon>
        <taxon>Candidatus Gottesmaniibacteriota</taxon>
    </lineage>
</organism>
<gene>
    <name evidence="2" type="ORF">A2W14_05650</name>
</gene>
<feature type="transmembrane region" description="Helical" evidence="1">
    <location>
        <begin position="41"/>
        <end position="61"/>
    </location>
</feature>
<dbReference type="Pfam" id="PF20221">
    <property type="entry name" value="DUF6580"/>
    <property type="match status" value="1"/>
</dbReference>
<comment type="caution">
    <text evidence="2">The sequence shown here is derived from an EMBL/GenBank/DDBJ whole genome shotgun (WGS) entry which is preliminary data.</text>
</comment>
<keyword evidence="1" id="KW-0812">Transmembrane</keyword>
<feature type="transmembrane region" description="Helical" evidence="1">
    <location>
        <begin position="73"/>
        <end position="94"/>
    </location>
</feature>
<evidence type="ECO:0008006" key="4">
    <source>
        <dbReference type="Google" id="ProtNLM"/>
    </source>
</evidence>
<evidence type="ECO:0000313" key="2">
    <source>
        <dbReference type="EMBL" id="OGG03984.1"/>
    </source>
</evidence>
<feature type="transmembrane region" description="Helical" evidence="1">
    <location>
        <begin position="156"/>
        <end position="177"/>
    </location>
</feature>
<accession>A0A1F5YV50</accession>
<dbReference type="STRING" id="1798371.A2W14_05650"/>
<dbReference type="InterPro" id="IPR046487">
    <property type="entry name" value="DUF6580"/>
</dbReference>
<dbReference type="Proteomes" id="UP000176665">
    <property type="component" value="Unassembled WGS sequence"/>
</dbReference>
<dbReference type="AlphaFoldDB" id="A0A1F5YV50"/>
<proteinExistence type="predicted"/>
<evidence type="ECO:0000256" key="1">
    <source>
        <dbReference type="SAM" id="Phobius"/>
    </source>
</evidence>
<keyword evidence="1" id="KW-1133">Transmembrane helix</keyword>
<feature type="transmembrane region" description="Helical" evidence="1">
    <location>
        <begin position="12"/>
        <end position="29"/>
    </location>
</feature>
<evidence type="ECO:0000313" key="3">
    <source>
        <dbReference type="Proteomes" id="UP000176665"/>
    </source>
</evidence>